<evidence type="ECO:0000313" key="2">
    <source>
        <dbReference type="EMBL" id="MDH6503425.1"/>
    </source>
</evidence>
<dbReference type="EC" id="2.6.1.85" evidence="2"/>
<dbReference type="Gene3D" id="3.30.470.10">
    <property type="match status" value="1"/>
</dbReference>
<keyword evidence="2" id="KW-0456">Lyase</keyword>
<dbReference type="EMBL" id="JARXYA010000003">
    <property type="protein sequence ID" value="MDH6503425.1"/>
    <property type="molecule type" value="Genomic_DNA"/>
</dbReference>
<dbReference type="InterPro" id="IPR005801">
    <property type="entry name" value="ADC_synthase"/>
</dbReference>
<proteinExistence type="predicted"/>
<dbReference type="InterPro" id="IPR015890">
    <property type="entry name" value="Chorismate_C"/>
</dbReference>
<sequence>MALTILLDDADSTINHPTSRLYENPLSSWVINCQQDPLKTDAAIKQCLAEISSSRDRGEYIITAFTYELGNHFKGLSAKRSYQPLIQAWAFKEYIKLSKIEVDAWLEARFINLDEHAQVAGLSHVHNSLSFEQFESDIERILDYLRAGDSYQINHTYRIHAHAFGSPIALYRRLRERQPVRFSAYIENDNQYILSLSPELFIQKEGETIRAMPMKGTANALLQPLEHLSADLKNQTENVMIVDLLRNDLSQLAQANGISVTSLFDVRRHGDVLQMTSTIEAITKPNLSLQEILEAVFPCGSVTGAPKKRSMEIINELESERRGYYCGALGWMDPNGDLAFSVPIRTIEMEHQPQSNSSDLIMGVGAGITIESNPVNEWEECRIKSSFLVDLPSPTGIFETILVTSGLVQALECHLDRMARSAEYLNIPFDLIKAKGLISSVIISLDTSNQYRIRLDLSPDGQQTISKGLLAQLPTKVAIFWAKNILKNPLSAIVQSQNPLLRHKISHRKIYDEAWSAAEVHGGFDALFTNELGFVTEGGRSSIFIKLADQNEWITPPIGAGVLPGVMRSRILSDPRWNAKEANFTPEDVLSADAIMLTNSLRGALTAYIK</sequence>
<dbReference type="SUPFAM" id="SSF56752">
    <property type="entry name" value="D-aminoacid aminotransferase-like PLP-dependent enzymes"/>
    <property type="match status" value="1"/>
</dbReference>
<keyword evidence="2" id="KW-0808">Transferase</keyword>
<keyword evidence="3" id="KW-1185">Reference proteome</keyword>
<dbReference type="GO" id="GO:0008696">
    <property type="term" value="F:4-amino-4-deoxychorismate lyase activity"/>
    <property type="evidence" value="ECO:0007669"/>
    <property type="project" value="UniProtKB-EC"/>
</dbReference>
<dbReference type="GO" id="GO:0000162">
    <property type="term" value="P:L-tryptophan biosynthetic process"/>
    <property type="evidence" value="ECO:0007669"/>
    <property type="project" value="TreeGrafter"/>
</dbReference>
<dbReference type="InterPro" id="IPR019999">
    <property type="entry name" value="Anth_synth_I-like"/>
</dbReference>
<dbReference type="EC" id="4.1.3.38" evidence="2"/>
<evidence type="ECO:0000313" key="3">
    <source>
        <dbReference type="Proteomes" id="UP001161160"/>
    </source>
</evidence>
<dbReference type="Pfam" id="PF00425">
    <property type="entry name" value="Chorismate_bind"/>
    <property type="match status" value="1"/>
</dbReference>
<gene>
    <name evidence="2" type="ORF">M2127_000715</name>
</gene>
<reference evidence="2" key="1">
    <citation type="submission" date="2023-04" db="EMBL/GenBank/DDBJ databases">
        <title>Genome Encyclopedia of Bacteria and Archaea VI: Functional Genomics of Type Strains.</title>
        <authorList>
            <person name="Whitman W."/>
        </authorList>
    </citation>
    <scope>NUCLEOTIDE SEQUENCE</scope>
    <source>
        <strain evidence="2">Enz.4-51</strain>
    </source>
</reference>
<keyword evidence="2" id="KW-0032">Aminotransferase</keyword>
<dbReference type="InterPro" id="IPR043132">
    <property type="entry name" value="BCAT-like_C"/>
</dbReference>
<dbReference type="RefSeq" id="WP_280756585.1">
    <property type="nucleotide sequence ID" value="NZ_JARXXW010000008.1"/>
</dbReference>
<dbReference type="Proteomes" id="UP001161160">
    <property type="component" value="Unassembled WGS sequence"/>
</dbReference>
<protein>
    <submittedName>
        <fullName evidence="2">Para-aminobenzoate synthetase/4-amino-4-deoxychorismate lyase</fullName>
        <ecNumber evidence="2">2.6.1.85</ecNumber>
        <ecNumber evidence="2">4.1.3.38</ecNumber>
    </submittedName>
</protein>
<comment type="caution">
    <text evidence="2">The sequence shown here is derived from an EMBL/GenBank/DDBJ whole genome shotgun (WGS) entry which is preliminary data.</text>
</comment>
<dbReference type="Pfam" id="PF01063">
    <property type="entry name" value="Aminotran_4"/>
    <property type="match status" value="1"/>
</dbReference>
<dbReference type="AlphaFoldDB" id="A0AA43S4J8"/>
<dbReference type="SUPFAM" id="SSF56322">
    <property type="entry name" value="ADC synthase"/>
    <property type="match status" value="1"/>
</dbReference>
<dbReference type="PANTHER" id="PTHR11236">
    <property type="entry name" value="AMINOBENZOATE/ANTHRANILATE SYNTHASE"/>
    <property type="match status" value="1"/>
</dbReference>
<accession>A0AA43S4J8</accession>
<feature type="domain" description="Chorismate-utilising enzyme C-terminal" evidence="1">
    <location>
        <begin position="131"/>
        <end position="384"/>
    </location>
</feature>
<name>A0AA43S4J8_9BURK</name>
<organism evidence="2 3">
    <name type="scientific">Polynucleobacter sphagniphilus</name>
    <dbReference type="NCBI Taxonomy" id="1743169"/>
    <lineage>
        <taxon>Bacteria</taxon>
        <taxon>Pseudomonadati</taxon>
        <taxon>Pseudomonadota</taxon>
        <taxon>Betaproteobacteria</taxon>
        <taxon>Burkholderiales</taxon>
        <taxon>Burkholderiaceae</taxon>
        <taxon>Polynucleobacter</taxon>
    </lineage>
</organism>
<dbReference type="Gene3D" id="3.20.10.10">
    <property type="entry name" value="D-amino Acid Aminotransferase, subunit A, domain 2"/>
    <property type="match status" value="1"/>
</dbReference>
<dbReference type="PANTHER" id="PTHR11236:SF50">
    <property type="entry name" value="AMINODEOXYCHORISMATE SYNTHASE COMPONENT 1"/>
    <property type="match status" value="1"/>
</dbReference>
<dbReference type="InterPro" id="IPR001544">
    <property type="entry name" value="Aminotrans_IV"/>
</dbReference>
<dbReference type="PRINTS" id="PR00095">
    <property type="entry name" value="ANTSNTHASEI"/>
</dbReference>
<dbReference type="GO" id="GO:0046820">
    <property type="term" value="F:4-amino-4-deoxychorismate synthase activity"/>
    <property type="evidence" value="ECO:0007669"/>
    <property type="project" value="UniProtKB-EC"/>
</dbReference>
<dbReference type="InterPro" id="IPR043131">
    <property type="entry name" value="BCAT-like_N"/>
</dbReference>
<evidence type="ECO:0000259" key="1">
    <source>
        <dbReference type="Pfam" id="PF00425"/>
    </source>
</evidence>
<dbReference type="InterPro" id="IPR036038">
    <property type="entry name" value="Aminotransferase-like"/>
</dbReference>
<dbReference type="Gene3D" id="3.60.120.10">
    <property type="entry name" value="Anthranilate synthase"/>
    <property type="match status" value="1"/>
</dbReference>